<keyword evidence="3" id="KW-1185">Reference proteome</keyword>
<evidence type="ECO:0000256" key="1">
    <source>
        <dbReference type="SAM" id="MobiDB-lite"/>
    </source>
</evidence>
<protein>
    <submittedName>
        <fullName evidence="2">Uncharacterized protein</fullName>
    </submittedName>
</protein>
<dbReference type="EMBL" id="DUZY01000001">
    <property type="protein sequence ID" value="DAD20088.1"/>
    <property type="molecule type" value="Genomic_DNA"/>
</dbReference>
<dbReference type="Proteomes" id="UP000607653">
    <property type="component" value="Unassembled WGS sequence"/>
</dbReference>
<evidence type="ECO:0000313" key="2">
    <source>
        <dbReference type="EMBL" id="DAD20088.1"/>
    </source>
</evidence>
<accession>A0A822XRJ1</accession>
<evidence type="ECO:0000313" key="3">
    <source>
        <dbReference type="Proteomes" id="UP000607653"/>
    </source>
</evidence>
<dbReference type="AlphaFoldDB" id="A0A822XRJ1"/>
<organism evidence="2 3">
    <name type="scientific">Nelumbo nucifera</name>
    <name type="common">Sacred lotus</name>
    <dbReference type="NCBI Taxonomy" id="4432"/>
    <lineage>
        <taxon>Eukaryota</taxon>
        <taxon>Viridiplantae</taxon>
        <taxon>Streptophyta</taxon>
        <taxon>Embryophyta</taxon>
        <taxon>Tracheophyta</taxon>
        <taxon>Spermatophyta</taxon>
        <taxon>Magnoliopsida</taxon>
        <taxon>Proteales</taxon>
        <taxon>Nelumbonaceae</taxon>
        <taxon>Nelumbo</taxon>
    </lineage>
</organism>
<comment type="caution">
    <text evidence="2">The sequence shown here is derived from an EMBL/GenBank/DDBJ whole genome shotgun (WGS) entry which is preliminary data.</text>
</comment>
<reference evidence="2 3" key="1">
    <citation type="journal article" date="2020" name="Mol. Biol. Evol.">
        <title>Distinct Expression and Methylation Patterns for Genes with Different Fates following a Single Whole-Genome Duplication in Flowering Plants.</title>
        <authorList>
            <person name="Shi T."/>
            <person name="Rahmani R.S."/>
            <person name="Gugger P.F."/>
            <person name="Wang M."/>
            <person name="Li H."/>
            <person name="Zhang Y."/>
            <person name="Li Z."/>
            <person name="Wang Q."/>
            <person name="Van de Peer Y."/>
            <person name="Marchal K."/>
            <person name="Chen J."/>
        </authorList>
    </citation>
    <scope>NUCLEOTIDE SEQUENCE [LARGE SCALE GENOMIC DNA]</scope>
    <source>
        <tissue evidence="2">Leaf</tissue>
    </source>
</reference>
<name>A0A822XRJ1_NELNU</name>
<sequence>MKRKRRKKEQEKPEKATSAKDVAPTAPVEKQMNFDQSDLPWKNFDKYQRGWVISLRVLGCT</sequence>
<proteinExistence type="predicted"/>
<feature type="compositionally biased region" description="Basic and acidic residues" evidence="1">
    <location>
        <begin position="8"/>
        <end position="18"/>
    </location>
</feature>
<gene>
    <name evidence="2" type="ORF">HUJ06_021551</name>
</gene>
<feature type="region of interest" description="Disordered" evidence="1">
    <location>
        <begin position="1"/>
        <end position="28"/>
    </location>
</feature>